<sequence>MFFNLVFFDLLPEQTGPCQNILLFEIFASKQRITQIKNVNTNWYSS</sequence>
<reference evidence="1 2" key="1">
    <citation type="submission" date="2015-07" db="EMBL/GenBank/DDBJ databases">
        <title>The genome of Pseudoloma neurophilia, a relevant intracellular parasite of the zebrafish.</title>
        <authorList>
            <person name="Ndikumana S."/>
            <person name="Pelin A."/>
            <person name="Sanders J."/>
            <person name="Corradi N."/>
        </authorList>
    </citation>
    <scope>NUCLEOTIDE SEQUENCE [LARGE SCALE GENOMIC DNA]</scope>
    <source>
        <strain evidence="1 2">MK1</strain>
    </source>
</reference>
<protein>
    <submittedName>
        <fullName evidence="1">Uncharacterized protein</fullName>
    </submittedName>
</protein>
<evidence type="ECO:0000313" key="1">
    <source>
        <dbReference type="EMBL" id="KRH93209.1"/>
    </source>
</evidence>
<accession>A0A0R0LUX8</accession>
<dbReference type="EMBL" id="LGUB01000436">
    <property type="protein sequence ID" value="KRH93209.1"/>
    <property type="molecule type" value="Genomic_DNA"/>
</dbReference>
<evidence type="ECO:0000313" key="2">
    <source>
        <dbReference type="Proteomes" id="UP000051530"/>
    </source>
</evidence>
<keyword evidence="2" id="KW-1185">Reference proteome</keyword>
<gene>
    <name evidence="1" type="ORF">M153_13020002985</name>
</gene>
<dbReference type="VEuPathDB" id="MicrosporidiaDB:M153_13020002985"/>
<organism evidence="1 2">
    <name type="scientific">Pseudoloma neurophilia</name>
    <dbReference type="NCBI Taxonomy" id="146866"/>
    <lineage>
        <taxon>Eukaryota</taxon>
        <taxon>Fungi</taxon>
        <taxon>Fungi incertae sedis</taxon>
        <taxon>Microsporidia</taxon>
        <taxon>Pseudoloma</taxon>
    </lineage>
</organism>
<comment type="caution">
    <text evidence="1">The sequence shown here is derived from an EMBL/GenBank/DDBJ whole genome shotgun (WGS) entry which is preliminary data.</text>
</comment>
<dbReference type="AlphaFoldDB" id="A0A0R0LUX8"/>
<name>A0A0R0LUX8_9MICR</name>
<proteinExistence type="predicted"/>
<dbReference type="Proteomes" id="UP000051530">
    <property type="component" value="Unassembled WGS sequence"/>
</dbReference>